<dbReference type="AlphaFoldDB" id="A0AB73IC55"/>
<feature type="signal peptide" evidence="2">
    <location>
        <begin position="1"/>
        <end position="26"/>
    </location>
</feature>
<reference evidence="3" key="1">
    <citation type="submission" date="2023-07" db="EMBL/GenBank/DDBJ databases">
        <title>Sorghum-associated microbial communities from plants grown in Nebraska, USA.</title>
        <authorList>
            <person name="Schachtman D."/>
        </authorList>
    </citation>
    <scope>NUCLEOTIDE SEQUENCE</scope>
    <source>
        <strain evidence="3">DS1061</strain>
    </source>
</reference>
<feature type="compositionally biased region" description="Gly residues" evidence="1">
    <location>
        <begin position="29"/>
        <end position="44"/>
    </location>
</feature>
<feature type="region of interest" description="Disordered" evidence="1">
    <location>
        <begin position="29"/>
        <end position="96"/>
    </location>
</feature>
<dbReference type="RefSeq" id="WP_392393833.1">
    <property type="nucleotide sequence ID" value="NZ_JAURTK010000003.1"/>
</dbReference>
<feature type="chain" id="PRO_5044501716" description="Lipoprotein" evidence="2">
    <location>
        <begin position="27"/>
        <end position="96"/>
    </location>
</feature>
<comment type="caution">
    <text evidence="3">The sequence shown here is derived from an EMBL/GenBank/DDBJ whole genome shotgun (WGS) entry which is preliminary data.</text>
</comment>
<gene>
    <name evidence="3" type="ORF">J2793_003029</name>
</gene>
<protein>
    <recommendedName>
        <fullName evidence="5">Lipoprotein</fullName>
    </recommendedName>
</protein>
<name>A0AB73IC55_9BURK</name>
<sequence>MEKLRQNLVWASITIATVCACNAAFAQAGGNGNGNGGNGSGGSHGAATAGMTYHSEPVSSPWNRVPGDMANQPKRSDKDKQSMSPDGNGESVKTGQ</sequence>
<keyword evidence="2" id="KW-0732">Signal</keyword>
<dbReference type="Proteomes" id="UP001229486">
    <property type="component" value="Unassembled WGS sequence"/>
</dbReference>
<evidence type="ECO:0000256" key="2">
    <source>
        <dbReference type="SAM" id="SignalP"/>
    </source>
</evidence>
<organism evidence="3 4">
    <name type="scientific">Paraburkholderia caledonica</name>
    <dbReference type="NCBI Taxonomy" id="134536"/>
    <lineage>
        <taxon>Bacteria</taxon>
        <taxon>Pseudomonadati</taxon>
        <taxon>Pseudomonadota</taxon>
        <taxon>Betaproteobacteria</taxon>
        <taxon>Burkholderiales</taxon>
        <taxon>Burkholderiaceae</taxon>
        <taxon>Paraburkholderia</taxon>
    </lineage>
</organism>
<evidence type="ECO:0000256" key="1">
    <source>
        <dbReference type="SAM" id="MobiDB-lite"/>
    </source>
</evidence>
<dbReference type="PROSITE" id="PS51257">
    <property type="entry name" value="PROKAR_LIPOPROTEIN"/>
    <property type="match status" value="1"/>
</dbReference>
<evidence type="ECO:0008006" key="5">
    <source>
        <dbReference type="Google" id="ProtNLM"/>
    </source>
</evidence>
<accession>A0AB73IC55</accession>
<evidence type="ECO:0000313" key="4">
    <source>
        <dbReference type="Proteomes" id="UP001229486"/>
    </source>
</evidence>
<dbReference type="EMBL" id="JAURTK010000003">
    <property type="protein sequence ID" value="MDP9647583.1"/>
    <property type="molecule type" value="Genomic_DNA"/>
</dbReference>
<evidence type="ECO:0000313" key="3">
    <source>
        <dbReference type="EMBL" id="MDP9647583.1"/>
    </source>
</evidence>
<proteinExistence type="predicted"/>